<dbReference type="SUPFAM" id="SSF161098">
    <property type="entry name" value="MetI-like"/>
    <property type="match status" value="1"/>
</dbReference>
<evidence type="ECO:0000256" key="6">
    <source>
        <dbReference type="ARBA" id="ARBA00023136"/>
    </source>
</evidence>
<evidence type="ECO:0000256" key="5">
    <source>
        <dbReference type="ARBA" id="ARBA00022989"/>
    </source>
</evidence>
<comment type="similarity">
    <text evidence="7">Belongs to the binding-protein-dependent transport system permease family.</text>
</comment>
<dbReference type="PROSITE" id="PS50928">
    <property type="entry name" value="ABC_TM1"/>
    <property type="match status" value="1"/>
</dbReference>
<proteinExistence type="inferred from homology"/>
<evidence type="ECO:0000256" key="3">
    <source>
        <dbReference type="ARBA" id="ARBA00022475"/>
    </source>
</evidence>
<keyword evidence="2 7" id="KW-0813">Transport</keyword>
<keyword evidence="4 7" id="KW-0812">Transmembrane</keyword>
<feature type="transmembrane region" description="Helical" evidence="7">
    <location>
        <begin position="227"/>
        <end position="249"/>
    </location>
</feature>
<organism evidence="9 10">
    <name type="scientific">Deinococcus aetherius</name>
    <dbReference type="NCBI Taxonomy" id="200252"/>
    <lineage>
        <taxon>Bacteria</taxon>
        <taxon>Thermotogati</taxon>
        <taxon>Deinococcota</taxon>
        <taxon>Deinococci</taxon>
        <taxon>Deinococcales</taxon>
        <taxon>Deinococcaceae</taxon>
        <taxon>Deinococcus</taxon>
    </lineage>
</organism>
<evidence type="ECO:0000256" key="2">
    <source>
        <dbReference type="ARBA" id="ARBA00022448"/>
    </source>
</evidence>
<comment type="subcellular location">
    <subcellularLocation>
        <location evidence="1 7">Cell membrane</location>
        <topology evidence="1 7">Multi-pass membrane protein</topology>
    </subcellularLocation>
</comment>
<dbReference type="Pfam" id="PF00528">
    <property type="entry name" value="BPD_transp_1"/>
    <property type="match status" value="1"/>
</dbReference>
<keyword evidence="9" id="KW-0614">Plasmid</keyword>
<sequence length="305" mass="33708">MMLKARTVAPPRVVKRRRGWESPWVGLAFVAPFMLGLTVLFLGPVLAVPVLSLLNWVLPDAPTWAGFSNYARLARDPEVLRSTWITALFVAGLVPLNIGLALGLALLLNVKARGVGLFRTLLFSPVVVPLVAWALVWRFVLQPDFGLVNNLLGRLGISGPNWLFEFPWALVAVIVSMVIEHVGLNMLIFLAALQGVPREVHEAAVIDGANRGQVFWKVTLPMISPTVFLTLVVTIIGALKAFAPIYVLTGGSDSASVLMVQMFKNGFRYFDFGYASGIAWVLFVVMLLLTVGQWQMRKRWVHYES</sequence>
<evidence type="ECO:0000313" key="10">
    <source>
        <dbReference type="Proteomes" id="UP001064971"/>
    </source>
</evidence>
<evidence type="ECO:0000256" key="4">
    <source>
        <dbReference type="ARBA" id="ARBA00022692"/>
    </source>
</evidence>
<keyword evidence="5 7" id="KW-1133">Transmembrane helix</keyword>
<feature type="transmembrane region" description="Helical" evidence="7">
    <location>
        <begin position="269"/>
        <end position="289"/>
    </location>
</feature>
<dbReference type="Gene3D" id="1.10.3720.10">
    <property type="entry name" value="MetI-like"/>
    <property type="match status" value="1"/>
</dbReference>
<dbReference type="PANTHER" id="PTHR30193">
    <property type="entry name" value="ABC TRANSPORTER PERMEASE PROTEIN"/>
    <property type="match status" value="1"/>
</dbReference>
<dbReference type="Proteomes" id="UP001064971">
    <property type="component" value="Plasmid pDAETH-2"/>
</dbReference>
<feature type="transmembrane region" description="Helical" evidence="7">
    <location>
        <begin position="84"/>
        <end position="108"/>
    </location>
</feature>
<geneLocation type="plasmid" evidence="9 10">
    <name>pDAETH-2</name>
</geneLocation>
<protein>
    <submittedName>
        <fullName evidence="9">Sugar ABC transporter permease</fullName>
    </submittedName>
</protein>
<gene>
    <name evidence="9" type="ORF">DAETH_41560</name>
</gene>
<reference evidence="9" key="1">
    <citation type="submission" date="2022-07" db="EMBL/GenBank/DDBJ databases">
        <title>Complete Genome Sequence of the Radioresistant Bacterium Deinococcus aetherius ST0316, Isolated from the Air Dust collected in Lower Stratosphere above Japan.</title>
        <authorList>
            <person name="Satoh K."/>
            <person name="Hagiwara K."/>
            <person name="Katsumata K."/>
            <person name="Kubo A."/>
            <person name="Yokobori S."/>
            <person name="Yamagishi A."/>
            <person name="Oono Y."/>
            <person name="Narumi I."/>
        </authorList>
    </citation>
    <scope>NUCLEOTIDE SEQUENCE</scope>
    <source>
        <strain evidence="9">ST0316</strain>
        <plasmid evidence="9">pDAETH-2</plasmid>
    </source>
</reference>
<evidence type="ECO:0000313" key="9">
    <source>
        <dbReference type="EMBL" id="BDP44187.1"/>
    </source>
</evidence>
<keyword evidence="10" id="KW-1185">Reference proteome</keyword>
<dbReference type="InterPro" id="IPR051393">
    <property type="entry name" value="ABC_transporter_permease"/>
</dbReference>
<feature type="transmembrane region" description="Helical" evidence="7">
    <location>
        <begin position="120"/>
        <end position="140"/>
    </location>
</feature>
<dbReference type="InterPro" id="IPR035906">
    <property type="entry name" value="MetI-like_sf"/>
</dbReference>
<name>A0ABN6RLH5_9DEIO</name>
<evidence type="ECO:0000259" key="8">
    <source>
        <dbReference type="PROSITE" id="PS50928"/>
    </source>
</evidence>
<evidence type="ECO:0000256" key="1">
    <source>
        <dbReference type="ARBA" id="ARBA00004651"/>
    </source>
</evidence>
<dbReference type="InterPro" id="IPR000515">
    <property type="entry name" value="MetI-like"/>
</dbReference>
<accession>A0ABN6RLH5</accession>
<dbReference type="CDD" id="cd06261">
    <property type="entry name" value="TM_PBP2"/>
    <property type="match status" value="1"/>
</dbReference>
<feature type="domain" description="ABC transmembrane type-1" evidence="8">
    <location>
        <begin position="83"/>
        <end position="293"/>
    </location>
</feature>
<keyword evidence="3" id="KW-1003">Cell membrane</keyword>
<dbReference type="PANTHER" id="PTHR30193:SF41">
    <property type="entry name" value="DIACETYLCHITOBIOSE UPTAKE SYSTEM PERMEASE PROTEIN NGCF"/>
    <property type="match status" value="1"/>
</dbReference>
<evidence type="ECO:0000256" key="7">
    <source>
        <dbReference type="RuleBase" id="RU363032"/>
    </source>
</evidence>
<dbReference type="EMBL" id="AP026562">
    <property type="protein sequence ID" value="BDP44187.1"/>
    <property type="molecule type" value="Genomic_DNA"/>
</dbReference>
<dbReference type="RefSeq" id="WP_264778542.1">
    <property type="nucleotide sequence ID" value="NZ_AP026562.1"/>
</dbReference>
<keyword evidence="6 7" id="KW-0472">Membrane</keyword>
<feature type="transmembrane region" description="Helical" evidence="7">
    <location>
        <begin position="168"/>
        <end position="193"/>
    </location>
</feature>